<protein>
    <recommendedName>
        <fullName evidence="4">EGF-like domain-containing protein</fullName>
    </recommendedName>
</protein>
<dbReference type="PANTHER" id="PTHR23275">
    <property type="entry name" value="CABRIOLET.-RELATED"/>
    <property type="match status" value="1"/>
</dbReference>
<comment type="caution">
    <text evidence="2">The sequence shown here is derived from an EMBL/GenBank/DDBJ whole genome shotgun (WGS) entry which is preliminary data.</text>
</comment>
<sequence length="715" mass="77025">MAVPPSSLRLRPVPPPVPVVGPPVVVRRRLRSSEGDPKYDYHYEYRGRGCGDAWESTRCDMTLECCANCWFCGGAGVNILPFYPYAVGLVAFTFGLAVGLLGIVLFFLPDTAVCPCEHGLAVAMNQSSMFSSEGIHAFQCTLHETDCDYCHDGYELNWGRCELRRCECQNGEASVGTSCPKDGQEHCESCQDDYVLSNNGCRLKTCVCQNGVASPVSSCPSDGAEHCDSCDDGYHLSSGTCSLRACHCSRGVGSMGTLCPAQGKEHCKSCDEGSELNDNSCNLRTCACSHGTASRGTQCPKDGQEHCQECKEGFGTHNNLCIEERCALALEGVVPAPDSKGNAAAVPQCSNQSLFAGQACSIPHSCLQKLSDADPLRIAPAFVKGMAPFNLGISSNVMVSISAAVLAFPIVYALARQKPFMLVVEISVSAADFASDVLNTFLNDYYSSSFLYASLVITFGAGLLTILGQYGPDLIMLTASTYNRCAWLPLNMLLANGFHPIFAAHKDSAEKLILNLLATLVLAILAPVMILLVAPAMASLHFSAVFSLGVILHSIRLLLLREVHLGYESLFPATSAAKSPNTLRLGTRVSENTHVTPRKYHGIIFTEVMSEAGPSIGLTLVNYYYMRSSFMVQRLSWTAGLSLFLSMYLFLRVGYKYFYWLGYEQKPFDSIPLPYDVTIDYETLTKDAAIADAMAAGGAIASVGGAAEAAAVLMQ</sequence>
<feature type="transmembrane region" description="Helical" evidence="1">
    <location>
        <begin position="635"/>
        <end position="655"/>
    </location>
</feature>
<dbReference type="Proteomes" id="UP001642484">
    <property type="component" value="Unassembled WGS sequence"/>
</dbReference>
<feature type="transmembrane region" description="Helical" evidence="1">
    <location>
        <begin position="397"/>
        <end position="415"/>
    </location>
</feature>
<evidence type="ECO:0000313" key="2">
    <source>
        <dbReference type="EMBL" id="CAK9079032.1"/>
    </source>
</evidence>
<evidence type="ECO:0000313" key="3">
    <source>
        <dbReference type="Proteomes" id="UP001642484"/>
    </source>
</evidence>
<feature type="transmembrane region" description="Helical" evidence="1">
    <location>
        <begin position="540"/>
        <end position="559"/>
    </location>
</feature>
<feature type="transmembrane region" description="Helical" evidence="1">
    <location>
        <begin position="486"/>
        <end position="505"/>
    </location>
</feature>
<keyword evidence="3" id="KW-1185">Reference proteome</keyword>
<accession>A0ABP0PSN2</accession>
<dbReference type="InterPro" id="IPR052798">
    <property type="entry name" value="Giardia_VSA"/>
</dbReference>
<organism evidence="2 3">
    <name type="scientific">Durusdinium trenchii</name>
    <dbReference type="NCBI Taxonomy" id="1381693"/>
    <lineage>
        <taxon>Eukaryota</taxon>
        <taxon>Sar</taxon>
        <taxon>Alveolata</taxon>
        <taxon>Dinophyceae</taxon>
        <taxon>Suessiales</taxon>
        <taxon>Symbiodiniaceae</taxon>
        <taxon>Durusdinium</taxon>
    </lineage>
</organism>
<dbReference type="PANTHER" id="PTHR23275:SF100">
    <property type="entry name" value="EGF-LIKE DOMAIN-CONTAINING PROTEIN"/>
    <property type="match status" value="1"/>
</dbReference>
<evidence type="ECO:0008006" key="4">
    <source>
        <dbReference type="Google" id="ProtNLM"/>
    </source>
</evidence>
<keyword evidence="1" id="KW-0472">Membrane</keyword>
<dbReference type="EMBL" id="CAXAMN010023613">
    <property type="protein sequence ID" value="CAK9079032.1"/>
    <property type="molecule type" value="Genomic_DNA"/>
</dbReference>
<name>A0ABP0PSN2_9DINO</name>
<proteinExistence type="predicted"/>
<reference evidence="2 3" key="1">
    <citation type="submission" date="2024-02" db="EMBL/GenBank/DDBJ databases">
        <authorList>
            <person name="Chen Y."/>
            <person name="Shah S."/>
            <person name="Dougan E. K."/>
            <person name="Thang M."/>
            <person name="Chan C."/>
        </authorList>
    </citation>
    <scope>NUCLEOTIDE SEQUENCE [LARGE SCALE GENOMIC DNA]</scope>
</reference>
<keyword evidence="1" id="KW-1133">Transmembrane helix</keyword>
<feature type="transmembrane region" description="Helical" evidence="1">
    <location>
        <begin position="512"/>
        <end position="534"/>
    </location>
</feature>
<feature type="transmembrane region" description="Helical" evidence="1">
    <location>
        <begin position="450"/>
        <end position="471"/>
    </location>
</feature>
<feature type="transmembrane region" description="Helical" evidence="1">
    <location>
        <begin position="85"/>
        <end position="108"/>
    </location>
</feature>
<evidence type="ECO:0000256" key="1">
    <source>
        <dbReference type="SAM" id="Phobius"/>
    </source>
</evidence>
<keyword evidence="1" id="KW-0812">Transmembrane</keyword>
<gene>
    <name evidence="2" type="ORF">CCMP2556_LOCUS38953</name>
</gene>